<dbReference type="Proteomes" id="UP000016630">
    <property type="component" value="Unassembled WGS sequence"/>
</dbReference>
<dbReference type="EMBL" id="AWUW01000146">
    <property type="protein sequence ID" value="ERJ63899.1"/>
    <property type="molecule type" value="Genomic_DNA"/>
</dbReference>
<dbReference type="PATRIC" id="fig|1227271.3.peg.1911"/>
<feature type="transmembrane region" description="Helical" evidence="1">
    <location>
        <begin position="20"/>
        <end position="39"/>
    </location>
</feature>
<evidence type="ECO:0000256" key="1">
    <source>
        <dbReference type="SAM" id="Phobius"/>
    </source>
</evidence>
<keyword evidence="1" id="KW-0472">Membrane</keyword>
<organism evidence="2 3">
    <name type="scientific">Porphyromonas gingivalis F0570</name>
    <dbReference type="NCBI Taxonomy" id="1227271"/>
    <lineage>
        <taxon>Bacteria</taxon>
        <taxon>Pseudomonadati</taxon>
        <taxon>Bacteroidota</taxon>
        <taxon>Bacteroidia</taxon>
        <taxon>Bacteroidales</taxon>
        <taxon>Porphyromonadaceae</taxon>
        <taxon>Porphyromonas</taxon>
    </lineage>
</organism>
<evidence type="ECO:0000313" key="2">
    <source>
        <dbReference type="EMBL" id="ERJ63899.1"/>
    </source>
</evidence>
<sequence>MSTNLQTPVRRGKYRSLYPLVSALFANCVLVASICVFVAS</sequence>
<dbReference type="HOGENOM" id="CLU_3294105_0_0_10"/>
<evidence type="ECO:0000313" key="3">
    <source>
        <dbReference type="Proteomes" id="UP000016630"/>
    </source>
</evidence>
<keyword evidence="1" id="KW-1133">Transmembrane helix</keyword>
<keyword evidence="1" id="KW-0812">Transmembrane</keyword>
<reference evidence="2 3" key="1">
    <citation type="submission" date="2013-06" db="EMBL/GenBank/DDBJ databases">
        <authorList>
            <person name="Weinstock G."/>
            <person name="Sodergren E."/>
            <person name="Lobos E.A."/>
            <person name="Fulton L."/>
            <person name="Fulton R."/>
            <person name="Courtney L."/>
            <person name="Fronick C."/>
            <person name="O'Laughlin M."/>
            <person name="Godfrey J."/>
            <person name="Wilson R.M."/>
            <person name="Miner T."/>
            <person name="Farmer C."/>
            <person name="Delehaunty K."/>
            <person name="Cordes M."/>
            <person name="Minx P."/>
            <person name="Tomlinson C."/>
            <person name="Chen J."/>
            <person name="Wollam A."/>
            <person name="Pepin K.H."/>
            <person name="Bhonagiri V."/>
            <person name="Zhang X."/>
            <person name="Warren W."/>
            <person name="Mitreva M."/>
            <person name="Mardis E.R."/>
            <person name="Wilson R.K."/>
        </authorList>
    </citation>
    <scope>NUCLEOTIDE SEQUENCE [LARGE SCALE GENOMIC DNA]</scope>
    <source>
        <strain evidence="2 3">F0570</strain>
    </source>
</reference>
<comment type="caution">
    <text evidence="2">The sequence shown here is derived from an EMBL/GenBank/DDBJ whole genome shotgun (WGS) entry which is preliminary data.</text>
</comment>
<accession>A0A0E2LMC1</accession>
<name>A0A0E2LMC1_PORGN</name>
<dbReference type="AlphaFoldDB" id="A0A0E2LMC1"/>
<protein>
    <submittedName>
        <fullName evidence="2">Uncharacterized protein</fullName>
    </submittedName>
</protein>
<proteinExistence type="predicted"/>
<gene>
    <name evidence="2" type="ORF">HMPREF1555_02173</name>
</gene>